<reference evidence="2 3" key="1">
    <citation type="submission" date="2018-04" db="EMBL/GenBank/DDBJ databases">
        <authorList>
            <person name="Huttner S."/>
            <person name="Dainat J."/>
        </authorList>
    </citation>
    <scope>NUCLEOTIDE SEQUENCE [LARGE SCALE GENOMIC DNA]</scope>
</reference>
<organism evidence="2 3">
    <name type="scientific">Thermothielavioides terrestris</name>
    <dbReference type="NCBI Taxonomy" id="2587410"/>
    <lineage>
        <taxon>Eukaryota</taxon>
        <taxon>Fungi</taxon>
        <taxon>Dikarya</taxon>
        <taxon>Ascomycota</taxon>
        <taxon>Pezizomycotina</taxon>
        <taxon>Sordariomycetes</taxon>
        <taxon>Sordariomycetidae</taxon>
        <taxon>Sordariales</taxon>
        <taxon>Chaetomiaceae</taxon>
        <taxon>Thermothielavioides</taxon>
    </lineage>
</organism>
<protein>
    <submittedName>
        <fullName evidence="2">Dfb742a2-695c-4474-b0d8-71f9800efff7</fullName>
    </submittedName>
</protein>
<feature type="region of interest" description="Disordered" evidence="1">
    <location>
        <begin position="17"/>
        <end position="68"/>
    </location>
</feature>
<evidence type="ECO:0000313" key="2">
    <source>
        <dbReference type="EMBL" id="SPQ18615.1"/>
    </source>
</evidence>
<accession>A0A446B7X5</accession>
<evidence type="ECO:0000256" key="1">
    <source>
        <dbReference type="SAM" id="MobiDB-lite"/>
    </source>
</evidence>
<name>A0A446B7X5_9PEZI</name>
<proteinExistence type="predicted"/>
<gene>
    <name evidence="2" type="ORF">TT172_LOCUS1034</name>
</gene>
<dbReference type="Proteomes" id="UP000289323">
    <property type="component" value="Unassembled WGS sequence"/>
</dbReference>
<dbReference type="EMBL" id="OUUZ01000001">
    <property type="protein sequence ID" value="SPQ18615.1"/>
    <property type="molecule type" value="Genomic_DNA"/>
</dbReference>
<evidence type="ECO:0000313" key="3">
    <source>
        <dbReference type="Proteomes" id="UP000289323"/>
    </source>
</evidence>
<sequence length="135" mass="14862">MGASAFLARYDYTGYSKRDTKAKEPTMTNSPSSRPRDGKEAEETGTDCGPGMRESGPTADNNEDDEHLPPTFQISLLALLTLQIFGANAAVRQAKVDVDQDSPSEVIWNRHRIWGAFDLRIYKGILNTTSNGNEP</sequence>
<dbReference type="AlphaFoldDB" id="A0A446B7X5"/>